<dbReference type="PANTHER" id="PTHR48025">
    <property type="entry name" value="OS02G0815200 PROTEIN"/>
    <property type="match status" value="1"/>
</dbReference>
<dbReference type="AlphaFoldDB" id="B7FZS0"/>
<reference evidence="6" key="2">
    <citation type="submission" date="2008-08" db="EMBL/GenBank/DDBJ databases">
        <authorList>
            <consortium name="Diatom Consortium"/>
            <person name="Grigoriev I."/>
            <person name="Grimwood J."/>
            <person name="Kuo A."/>
            <person name="Otillar R.P."/>
            <person name="Salamov A."/>
            <person name="Detter J.C."/>
            <person name="Lindquist E."/>
            <person name="Shapiro H."/>
            <person name="Lucas S."/>
            <person name="Glavina del Rio T."/>
            <person name="Pitluck S."/>
            <person name="Rokhsar D."/>
            <person name="Bowler C."/>
        </authorList>
    </citation>
    <scope>GENOME REANNOTATION</scope>
    <source>
        <strain evidence="6">CCAP 1055/1</strain>
    </source>
</reference>
<dbReference type="InterPro" id="IPR035979">
    <property type="entry name" value="RBD_domain_sf"/>
</dbReference>
<dbReference type="InterPro" id="IPR050502">
    <property type="entry name" value="Euk_RNA-bind_prot"/>
</dbReference>
<accession>B7FZS0</accession>
<evidence type="ECO:0000256" key="2">
    <source>
        <dbReference type="PROSITE-ProRule" id="PRU00176"/>
    </source>
</evidence>
<dbReference type="CDD" id="cd00590">
    <property type="entry name" value="RRM_SF"/>
    <property type="match status" value="1"/>
</dbReference>
<dbReference type="Gene3D" id="3.30.70.330">
    <property type="match status" value="1"/>
</dbReference>
<name>B7FZS0_PHATC</name>
<sequence>MSLPSSVCGIARVCAATTFLAMLSSHTSRFAVRAFTVKAFAAHNYRQRYPLPHLNVHMHREADMVEQMIGGERYEVTQLPDSMVETTLFVGNIDEFVHDDDLSGLFQSVSKLQSVPACVVRKPDMSSLQYGFVSFPSVEEKEAAIIRFNGYEWKGKKLRVQEIRDHPGRARVSVPERMVAYVSGAAKKVRGGKTNQLRRISRDDVERLSRGQPSKKKGYGSRNVPHRLNDEERAEMDRAAKKGFVSFAGTGNRRTRKGSPLANIHRQWCDARDKPQILHFKASGGRQPLDQVIVDLSPLRLNGLFDDPSRVDDFLAKWKADIATAASNSGMQIYTRTSDVDADENDLDEDIATDYLVTLDHHAVMEAWATKPIWKLPVVSFAVFEGDRPRAKAMAKELAALWEIPEEQQETGGGPKTRRDAGARKGGKTNMKGLSQHRKRGGGHRQSFY</sequence>
<proteinExistence type="predicted"/>
<dbReference type="Pfam" id="PF00076">
    <property type="entry name" value="RRM_1"/>
    <property type="match status" value="1"/>
</dbReference>
<reference evidence="5 6" key="1">
    <citation type="journal article" date="2008" name="Nature">
        <title>The Phaeodactylum genome reveals the evolutionary history of diatom genomes.</title>
        <authorList>
            <person name="Bowler C."/>
            <person name="Allen A.E."/>
            <person name="Badger J.H."/>
            <person name="Grimwood J."/>
            <person name="Jabbari K."/>
            <person name="Kuo A."/>
            <person name="Maheswari U."/>
            <person name="Martens C."/>
            <person name="Maumus F."/>
            <person name="Otillar R.P."/>
            <person name="Rayko E."/>
            <person name="Salamov A."/>
            <person name="Vandepoele K."/>
            <person name="Beszteri B."/>
            <person name="Gruber A."/>
            <person name="Heijde M."/>
            <person name="Katinka M."/>
            <person name="Mock T."/>
            <person name="Valentin K."/>
            <person name="Verret F."/>
            <person name="Berges J.A."/>
            <person name="Brownlee C."/>
            <person name="Cadoret J.P."/>
            <person name="Chiovitti A."/>
            <person name="Choi C.J."/>
            <person name="Coesel S."/>
            <person name="De Martino A."/>
            <person name="Detter J.C."/>
            <person name="Durkin C."/>
            <person name="Falciatore A."/>
            <person name="Fournet J."/>
            <person name="Haruta M."/>
            <person name="Huysman M.J."/>
            <person name="Jenkins B.D."/>
            <person name="Jiroutova K."/>
            <person name="Jorgensen R.E."/>
            <person name="Joubert Y."/>
            <person name="Kaplan A."/>
            <person name="Kroger N."/>
            <person name="Kroth P.G."/>
            <person name="La Roche J."/>
            <person name="Lindquist E."/>
            <person name="Lommer M."/>
            <person name="Martin-Jezequel V."/>
            <person name="Lopez P.J."/>
            <person name="Lucas S."/>
            <person name="Mangogna M."/>
            <person name="McGinnis K."/>
            <person name="Medlin L.K."/>
            <person name="Montsant A."/>
            <person name="Oudot-Le Secq M.P."/>
            <person name="Napoli C."/>
            <person name="Obornik M."/>
            <person name="Parker M.S."/>
            <person name="Petit J.L."/>
            <person name="Porcel B.M."/>
            <person name="Poulsen N."/>
            <person name="Robison M."/>
            <person name="Rychlewski L."/>
            <person name="Rynearson T.A."/>
            <person name="Schmutz J."/>
            <person name="Shapiro H."/>
            <person name="Siaut M."/>
            <person name="Stanley M."/>
            <person name="Sussman M.R."/>
            <person name="Taylor A.R."/>
            <person name="Vardi A."/>
            <person name="von Dassow P."/>
            <person name="Vyverman W."/>
            <person name="Willis A."/>
            <person name="Wyrwicz L.S."/>
            <person name="Rokhsar D.S."/>
            <person name="Weissenbach J."/>
            <person name="Armbrust E.V."/>
            <person name="Green B.R."/>
            <person name="Van de Peer Y."/>
            <person name="Grigoriev I.V."/>
        </authorList>
    </citation>
    <scope>NUCLEOTIDE SEQUENCE [LARGE SCALE GENOMIC DNA]</scope>
    <source>
        <strain evidence="5 6">CCAP 1055/1</strain>
    </source>
</reference>
<gene>
    <name evidence="5" type="ORF">PHATRDRAFT_35561</name>
</gene>
<dbReference type="PROSITE" id="PS50102">
    <property type="entry name" value="RRM"/>
    <property type="match status" value="1"/>
</dbReference>
<keyword evidence="6" id="KW-1185">Reference proteome</keyword>
<dbReference type="KEGG" id="pti:PHATRDRAFT_35561"/>
<dbReference type="STRING" id="556484.B7FZS0"/>
<dbReference type="eggNOG" id="ENOG502R37C">
    <property type="taxonomic scope" value="Eukaryota"/>
</dbReference>
<evidence type="ECO:0000256" key="3">
    <source>
        <dbReference type="SAM" id="MobiDB-lite"/>
    </source>
</evidence>
<dbReference type="InterPro" id="IPR012677">
    <property type="entry name" value="Nucleotide-bd_a/b_plait_sf"/>
</dbReference>
<evidence type="ECO:0000259" key="4">
    <source>
        <dbReference type="PROSITE" id="PS50102"/>
    </source>
</evidence>
<dbReference type="OrthoDB" id="439808at2759"/>
<feature type="domain" description="RRM" evidence="4">
    <location>
        <begin position="86"/>
        <end position="165"/>
    </location>
</feature>
<dbReference type="Proteomes" id="UP000000759">
    <property type="component" value="Chromosome 8"/>
</dbReference>
<dbReference type="GO" id="GO:0003729">
    <property type="term" value="F:mRNA binding"/>
    <property type="evidence" value="ECO:0007669"/>
    <property type="project" value="TreeGrafter"/>
</dbReference>
<dbReference type="InParanoid" id="B7FZS0"/>
<dbReference type="SUPFAM" id="SSF54928">
    <property type="entry name" value="RNA-binding domain, RBD"/>
    <property type="match status" value="1"/>
</dbReference>
<dbReference type="HOGENOM" id="CLU_610421_0_0_1"/>
<keyword evidence="1 2" id="KW-0694">RNA-binding</keyword>
<evidence type="ECO:0000313" key="6">
    <source>
        <dbReference type="Proteomes" id="UP000000759"/>
    </source>
</evidence>
<feature type="compositionally biased region" description="Basic and acidic residues" evidence="3">
    <location>
        <begin position="200"/>
        <end position="209"/>
    </location>
</feature>
<dbReference type="RefSeq" id="XP_002180196.1">
    <property type="nucleotide sequence ID" value="XM_002180160.1"/>
</dbReference>
<dbReference type="SMART" id="SM00360">
    <property type="entry name" value="RRM"/>
    <property type="match status" value="1"/>
</dbReference>
<dbReference type="PaxDb" id="2850-Phatr35561"/>
<dbReference type="EMBL" id="CM000611">
    <property type="protein sequence ID" value="EEC48387.1"/>
    <property type="molecule type" value="Genomic_DNA"/>
</dbReference>
<evidence type="ECO:0000256" key="1">
    <source>
        <dbReference type="ARBA" id="ARBA00022884"/>
    </source>
</evidence>
<feature type="region of interest" description="Disordered" evidence="3">
    <location>
        <begin position="404"/>
        <end position="449"/>
    </location>
</feature>
<dbReference type="InterPro" id="IPR000504">
    <property type="entry name" value="RRM_dom"/>
</dbReference>
<evidence type="ECO:0000313" key="5">
    <source>
        <dbReference type="EMBL" id="EEC48387.1"/>
    </source>
</evidence>
<dbReference type="PANTHER" id="PTHR48025:SF1">
    <property type="entry name" value="RRM DOMAIN-CONTAINING PROTEIN"/>
    <property type="match status" value="1"/>
</dbReference>
<protein>
    <recommendedName>
        <fullName evidence="4">RRM domain-containing protein</fullName>
    </recommendedName>
</protein>
<feature type="region of interest" description="Disordered" evidence="3">
    <location>
        <begin position="200"/>
        <end position="232"/>
    </location>
</feature>
<dbReference type="GeneID" id="7200791"/>
<organism evidence="5 6">
    <name type="scientific">Phaeodactylum tricornutum (strain CCAP 1055/1)</name>
    <dbReference type="NCBI Taxonomy" id="556484"/>
    <lineage>
        <taxon>Eukaryota</taxon>
        <taxon>Sar</taxon>
        <taxon>Stramenopiles</taxon>
        <taxon>Ochrophyta</taxon>
        <taxon>Bacillariophyta</taxon>
        <taxon>Bacillariophyceae</taxon>
        <taxon>Bacillariophycidae</taxon>
        <taxon>Naviculales</taxon>
        <taxon>Phaeodactylaceae</taxon>
        <taxon>Phaeodactylum</taxon>
    </lineage>
</organism>